<dbReference type="RefSeq" id="WP_090029804.1">
    <property type="nucleotide sequence ID" value="NZ_BONM01000005.1"/>
</dbReference>
<dbReference type="GO" id="GO:0006950">
    <property type="term" value="P:response to stress"/>
    <property type="evidence" value="ECO:0007669"/>
    <property type="project" value="UniProtKB-ARBA"/>
</dbReference>
<keyword evidence="4" id="KW-1185">Reference proteome</keyword>
<dbReference type="STRING" id="988821.SAMN05421867_101113"/>
<reference evidence="3 4" key="1">
    <citation type="submission" date="2016-10" db="EMBL/GenBank/DDBJ databases">
        <authorList>
            <person name="de Groot N.N."/>
        </authorList>
    </citation>
    <scope>NUCLEOTIDE SEQUENCE [LARGE SCALE GENOMIC DNA]</scope>
    <source>
        <strain evidence="3 4">CGMCC 4.6945</strain>
    </source>
</reference>
<evidence type="ECO:0000256" key="1">
    <source>
        <dbReference type="SAM" id="MobiDB-lite"/>
    </source>
</evidence>
<dbReference type="Pfam" id="PF10263">
    <property type="entry name" value="SprT-like"/>
    <property type="match status" value="1"/>
</dbReference>
<evidence type="ECO:0000313" key="3">
    <source>
        <dbReference type="EMBL" id="SFA70520.1"/>
    </source>
</evidence>
<feature type="compositionally biased region" description="Low complexity" evidence="1">
    <location>
        <begin position="183"/>
        <end position="194"/>
    </location>
</feature>
<dbReference type="AlphaFoldDB" id="A0A1I0V364"/>
<dbReference type="OrthoDB" id="9793623at2"/>
<dbReference type="SMART" id="SM00731">
    <property type="entry name" value="SprT"/>
    <property type="match status" value="1"/>
</dbReference>
<feature type="domain" description="SprT-like" evidence="2">
    <location>
        <begin position="1"/>
        <end position="138"/>
    </location>
</feature>
<name>A0A1I0V364_9CELL</name>
<proteinExistence type="predicted"/>
<dbReference type="Proteomes" id="UP000199012">
    <property type="component" value="Unassembled WGS sequence"/>
</dbReference>
<dbReference type="EMBL" id="FOKA01000001">
    <property type="protein sequence ID" value="SFA70520.1"/>
    <property type="molecule type" value="Genomic_DNA"/>
</dbReference>
<accession>A0A1I0V364</accession>
<protein>
    <submittedName>
        <fullName evidence="3">SprT-like family protein</fullName>
    </submittedName>
</protein>
<gene>
    <name evidence="3" type="ORF">SAMN05421867_101113</name>
</gene>
<evidence type="ECO:0000313" key="4">
    <source>
        <dbReference type="Proteomes" id="UP000199012"/>
    </source>
</evidence>
<feature type="region of interest" description="Disordered" evidence="1">
    <location>
        <begin position="173"/>
        <end position="200"/>
    </location>
</feature>
<evidence type="ECO:0000259" key="2">
    <source>
        <dbReference type="SMART" id="SM00731"/>
    </source>
</evidence>
<organism evidence="3 4">
    <name type="scientific">Cellulomonas marina</name>
    <dbReference type="NCBI Taxonomy" id="988821"/>
    <lineage>
        <taxon>Bacteria</taxon>
        <taxon>Bacillati</taxon>
        <taxon>Actinomycetota</taxon>
        <taxon>Actinomycetes</taxon>
        <taxon>Micrococcales</taxon>
        <taxon>Cellulomonadaceae</taxon>
        <taxon>Cellulomonas</taxon>
    </lineage>
</organism>
<sequence length="200" mass="22027">MELDRARRLAQELMRAHGLVGWTFAFDRASTRAGMCRFTDRRISLSRPVTLQLDEAHVRDTVLHEIAHALVGPRHAHDAVWKATAQRIGATPRARMREPIQVARPWIGRCPAGHEMRRQRRPSAPMSCTTCHPVFTAAALFEWRHASGVPARMTSRYEAALARLRREASTAGSLRMLPAGRSGPADGPAVARRAGGAGCA</sequence>
<dbReference type="InterPro" id="IPR006640">
    <property type="entry name" value="SprT-like_domain"/>
</dbReference>